<protein>
    <submittedName>
        <fullName evidence="3">Uncharacterized protein</fullName>
    </submittedName>
</protein>
<feature type="coiled-coil region" evidence="1">
    <location>
        <begin position="96"/>
        <end position="143"/>
    </location>
</feature>
<evidence type="ECO:0000256" key="2">
    <source>
        <dbReference type="SAM" id="MobiDB-lite"/>
    </source>
</evidence>
<feature type="compositionally biased region" description="Basic and acidic residues" evidence="2">
    <location>
        <begin position="36"/>
        <end position="45"/>
    </location>
</feature>
<proteinExistence type="predicted"/>
<reference evidence="3 4" key="1">
    <citation type="journal article" date="2024" name="IMA Fungus">
        <title>Apiospora arundinis, a panoply of carbohydrate-active enzymes and secondary metabolites.</title>
        <authorList>
            <person name="Sorensen T."/>
            <person name="Petersen C."/>
            <person name="Muurmann A.T."/>
            <person name="Christiansen J.V."/>
            <person name="Brundto M.L."/>
            <person name="Overgaard C.K."/>
            <person name="Boysen A.T."/>
            <person name="Wollenberg R.D."/>
            <person name="Larsen T.O."/>
            <person name="Sorensen J.L."/>
            <person name="Nielsen K.L."/>
            <person name="Sondergaard T.E."/>
        </authorList>
    </citation>
    <scope>NUCLEOTIDE SEQUENCE [LARGE SCALE GENOMIC DNA]</scope>
    <source>
        <strain evidence="3 4">AAU 773</strain>
    </source>
</reference>
<evidence type="ECO:0000313" key="4">
    <source>
        <dbReference type="Proteomes" id="UP001390339"/>
    </source>
</evidence>
<evidence type="ECO:0000256" key="1">
    <source>
        <dbReference type="SAM" id="Coils"/>
    </source>
</evidence>
<feature type="compositionally biased region" description="Low complexity" evidence="2">
    <location>
        <begin position="190"/>
        <end position="209"/>
    </location>
</feature>
<name>A0ABR2J436_9PEZI</name>
<comment type="caution">
    <text evidence="3">The sequence shown here is derived from an EMBL/GenBank/DDBJ whole genome shotgun (WGS) entry which is preliminary data.</text>
</comment>
<dbReference type="EMBL" id="JAPCWZ010000003">
    <property type="protein sequence ID" value="KAK8872559.1"/>
    <property type="molecule type" value="Genomic_DNA"/>
</dbReference>
<accession>A0ABR2J436</accession>
<gene>
    <name evidence="3" type="ORF">PGQ11_003073</name>
</gene>
<dbReference type="Proteomes" id="UP001390339">
    <property type="component" value="Unassembled WGS sequence"/>
</dbReference>
<keyword evidence="1" id="KW-0175">Coiled coil</keyword>
<feature type="region of interest" description="Disordered" evidence="2">
    <location>
        <begin position="1"/>
        <end position="45"/>
    </location>
</feature>
<organism evidence="3 4">
    <name type="scientific">Apiospora arundinis</name>
    <dbReference type="NCBI Taxonomy" id="335852"/>
    <lineage>
        <taxon>Eukaryota</taxon>
        <taxon>Fungi</taxon>
        <taxon>Dikarya</taxon>
        <taxon>Ascomycota</taxon>
        <taxon>Pezizomycotina</taxon>
        <taxon>Sordariomycetes</taxon>
        <taxon>Xylariomycetidae</taxon>
        <taxon>Amphisphaeriales</taxon>
        <taxon>Apiosporaceae</taxon>
        <taxon>Apiospora</taxon>
    </lineage>
</organism>
<feature type="region of interest" description="Disordered" evidence="2">
    <location>
        <begin position="190"/>
        <end position="221"/>
    </location>
</feature>
<evidence type="ECO:0000313" key="3">
    <source>
        <dbReference type="EMBL" id="KAK8872559.1"/>
    </source>
</evidence>
<keyword evidence="4" id="KW-1185">Reference proteome</keyword>
<sequence>MPGPYDSHNGRKRPYEGTAAGQGSNPNKHPCHGSGIKREDKEHRDECASQTFATVAGNVITDSIPNHVRRHDGQLLQHDNSLTVLLNAHLGNKERFRQYDDQLAKTKESIQQMKTNSNNEKALDETTRANDQVKKEMADLKDAMQARLDAMDIKAGQHNTKVQQTLSAIGKSLQELGSMCQQTVEGDQTAANDAPANDAPANDAQASQQLGKEASGASGTSVKVSADQYFKRLESLDFRRSMDFDRYNNADYQFHEIELLKHEQKKYYLVRQSPQLSSIPSETRIKRFGQQDPIATTEDERRWRDNNILQMSWTHQPADCKSETYVLPLGRVFVDDPQANIPIMWTGFHMVMDIAEPSKPLWLVYCYEGIGHWIEKKPYSWPTTFPDKQKCDVLKFADGVEKARTGPLLPVEVNNTRYQPFFTKPDYSLLQAAIIDGWKDYKEPTPSSMSLGD</sequence>